<dbReference type="Pfam" id="PF13620">
    <property type="entry name" value="CarboxypepD_reg"/>
    <property type="match status" value="2"/>
</dbReference>
<dbReference type="GO" id="GO:0030246">
    <property type="term" value="F:carbohydrate binding"/>
    <property type="evidence" value="ECO:0007669"/>
    <property type="project" value="InterPro"/>
</dbReference>
<accession>A0A4E0PSV6</accession>
<feature type="region of interest" description="Disordered" evidence="1">
    <location>
        <begin position="43"/>
        <end position="113"/>
    </location>
</feature>
<feature type="compositionally biased region" description="Polar residues" evidence="1">
    <location>
        <begin position="102"/>
        <end position="112"/>
    </location>
</feature>
<protein>
    <recommendedName>
        <fullName evidence="2">Cadherin-like beta-sandwich-like domain-containing protein</fullName>
    </recommendedName>
</protein>
<evidence type="ECO:0000313" key="4">
    <source>
        <dbReference type="Proteomes" id="UP000297295"/>
    </source>
</evidence>
<dbReference type="Pfam" id="PF17735">
    <property type="entry name" value="BslA"/>
    <property type="match status" value="1"/>
</dbReference>
<feature type="domain" description="Cadherin-like beta-sandwich-like" evidence="2">
    <location>
        <begin position="558"/>
        <end position="650"/>
    </location>
</feature>
<dbReference type="InterPro" id="IPR025883">
    <property type="entry name" value="Cadherin-like_domain"/>
</dbReference>
<feature type="domain" description="Cadherin-like beta-sandwich-like" evidence="2">
    <location>
        <begin position="243"/>
        <end position="334"/>
    </location>
</feature>
<dbReference type="OrthoDB" id="219562at2157"/>
<name>A0A4E0PSV6_9EURY</name>
<dbReference type="PROSITE" id="PS51257">
    <property type="entry name" value="PROKAR_LIPOPROTEIN"/>
    <property type="match status" value="1"/>
</dbReference>
<comment type="caution">
    <text evidence="3">The sequence shown here is derived from an EMBL/GenBank/DDBJ whole genome shotgun (WGS) entry which is preliminary data.</text>
</comment>
<dbReference type="EMBL" id="PGGK01000020">
    <property type="protein sequence ID" value="TGC06976.1"/>
    <property type="molecule type" value="Genomic_DNA"/>
</dbReference>
<dbReference type="Gene3D" id="2.60.40.1120">
    <property type="entry name" value="Carboxypeptidase-like, regulatory domain"/>
    <property type="match status" value="2"/>
</dbReference>
<dbReference type="Gene3D" id="2.60.40.3490">
    <property type="match status" value="1"/>
</dbReference>
<dbReference type="Pfam" id="PF12733">
    <property type="entry name" value="Cadherin-like"/>
    <property type="match status" value="2"/>
</dbReference>
<organism evidence="3 4">
    <name type="scientific">Methanolobus halotolerans</name>
    <dbReference type="NCBI Taxonomy" id="2052935"/>
    <lineage>
        <taxon>Archaea</taxon>
        <taxon>Methanobacteriati</taxon>
        <taxon>Methanobacteriota</taxon>
        <taxon>Stenosarchaea group</taxon>
        <taxon>Methanomicrobia</taxon>
        <taxon>Methanosarcinales</taxon>
        <taxon>Methanosarcinaceae</taxon>
        <taxon>Methanolobus</taxon>
    </lineage>
</organism>
<dbReference type="Proteomes" id="UP000297295">
    <property type="component" value="Unassembled WGS sequence"/>
</dbReference>
<feature type="compositionally biased region" description="Low complexity" evidence="1">
    <location>
        <begin position="89"/>
        <end position="101"/>
    </location>
</feature>
<dbReference type="RefSeq" id="WP_135390585.1">
    <property type="nucleotide sequence ID" value="NZ_PGGK01000020.1"/>
</dbReference>
<dbReference type="InterPro" id="IPR034650">
    <property type="entry name" value="YuaB-like"/>
</dbReference>
<sequence>MNKNNGLKSSSKKGKNSFLIIILFFTFIVSMSGCIDGVDEITNTPGSIDEITDTNTTEDDDMNDPEEETYASLQEQEPLETKENETFTVRVSSGSGSGRSVTPATPITSSGTLELDPVSANNNTDQNIKMVYRAGENITNGMVRIGIPAEFTVNDTMDTLSVANEPQTTVADNNNASYDANNILTITNLTINENQEINLTLATRSLDFAGTYHFTAGAKNSDKDISDVISAVFTIYNDDAYLIALTISSEELDPAFAAGIGNYAASVEYNVEQVSVEAILSDTKASLIVNGSNTSSGDATPVILNGPGEYTEITIDILAEDEVSSNNYTINVSRAISPHIQDASVSITEGSVVFGYSFYNETGVLMTYADAMANPYLLDSTASTISLVNETGAATGAIPLDSLELDLSGNTTYQNLTELADAFSIADIMQWGHPTTVELDLSGGQGEYTWTLQESIALNQDDIAAFTSIIPGSIVGQITSTTGAPLENVLVQLEGMEQYNASTNSLGIYTIGNVPAGNYNVTAGFADYKSSTNEQVAVLAAQPTIGIDFALISTDPGLAALHVNPGSLYPVFDVQTTAYNVPVSHTVDEIQLTAILSNPQASISINGDPYISGDTKTVALQDPASSTEISISVTAEDQTSIRTYNVTVDRAAVPTYTVTFNVSDDTHPISDADILIDNQALTTDGAGIASIDLINGTYEYNITASGFYTEEGTAVVSGEPVDITVNMTTVPVIQDVGVSITEGSVVFGYTFYNETGALLTYADVTASPYLLNSTASTVTLVNETGAATDAIPLDSLGPDASGNLEYQNLTEVSNAFNIADIMQWGHPTTVELDLSGGQGEYSWTLQENIVLNQDDIAAFASIIPGSIVGQITSTTGAPLENVLVQLEGMEQYNASTDSLGIYTIENVSAGSYNVTASIAGHKSSTNENVVVLAAQPTSGVDFEMVPVYTVTFTINDGSLHIEDAQIDIAGQLLSTNGSGMATIDLVDGMYNYNVTASGYYPVEDQSVTVSGAPVDIAVIMDIVPVIKDASVSITEGSVVFEYTFYNETGTLLSYADATADPYYLNNTISTVTLVNETGAATSAIDLDSMGLDLAGNTTYLNLTEIADAFSIADVMQWGHPTTVELDLSGGQGEYTWTLQKTITLTPVDIAAFMSMVSTSPEGDLLDAAAGSDFIGVLFTREGDLYYKQLGSDETWSSETLVNESASEGKIVVDSVDKAHVAYTTVNGKVAYRTMDTGVWTDTLYIESNNVGECYWPDIDVDSNNDPHVVYVDTMGDTAGTRNQPDLMYASLNNGEFNKVLLKSGEYDSYWKSGSYPGEKAPQITMDDNDNRYYFYQWRTYSHDMYVYHDRGISVVGANTQSLGSVGSNTNRFDIYDLKIVDGKLYALYRNGAQIKTNEMNIDAAGQITSSVDKIIFDASSAYSLDVASDDIIIGSKDGDNLRAHYNDIPQKFTEIDVKGNAVSIVHLGGSFYAAYTDNEDGSIKVQAIQQPVG</sequence>
<dbReference type="InterPro" id="IPR038480">
    <property type="entry name" value="YuaB-like_sf"/>
</dbReference>
<feature type="compositionally biased region" description="Acidic residues" evidence="1">
    <location>
        <begin position="50"/>
        <end position="69"/>
    </location>
</feature>
<keyword evidence="4" id="KW-1185">Reference proteome</keyword>
<gene>
    <name evidence="3" type="ORF">CUN85_12270</name>
</gene>
<reference evidence="3 4" key="1">
    <citation type="submission" date="2017-11" db="EMBL/GenBank/DDBJ databases">
        <title>Isolation and Characterization of Methanogenic Archaea from Saline Meromictic Lake at Siberia.</title>
        <authorList>
            <person name="Shen Y."/>
            <person name="Huang H.-H."/>
            <person name="Lai M.-C."/>
            <person name="Chen S.-C."/>
        </authorList>
    </citation>
    <scope>NUCLEOTIDE SEQUENCE [LARGE SCALE GENOMIC DNA]</scope>
    <source>
        <strain evidence="3 4">SY-01</strain>
    </source>
</reference>
<dbReference type="InterPro" id="IPR013784">
    <property type="entry name" value="Carb-bd-like_fold"/>
</dbReference>
<proteinExistence type="predicted"/>
<evidence type="ECO:0000313" key="3">
    <source>
        <dbReference type="EMBL" id="TGC06976.1"/>
    </source>
</evidence>
<dbReference type="SUPFAM" id="SSF49452">
    <property type="entry name" value="Starch-binding domain-like"/>
    <property type="match status" value="2"/>
</dbReference>
<evidence type="ECO:0000259" key="2">
    <source>
        <dbReference type="Pfam" id="PF12733"/>
    </source>
</evidence>
<evidence type="ECO:0000256" key="1">
    <source>
        <dbReference type="SAM" id="MobiDB-lite"/>
    </source>
</evidence>